<evidence type="ECO:0000313" key="1">
    <source>
        <dbReference type="EMBL" id="TQN47997.1"/>
    </source>
</evidence>
<dbReference type="OrthoDB" id="156387at2"/>
<proteinExistence type="predicted"/>
<protein>
    <submittedName>
        <fullName evidence="1">Putative repeat protein (TIGR03847 family)</fullName>
    </submittedName>
</protein>
<dbReference type="RefSeq" id="WP_141820644.1">
    <property type="nucleotide sequence ID" value="NZ_BAAAQC010000018.1"/>
</dbReference>
<sequence>MTLQDFDPAERFVAGTVGPAGQRAFYLQASDGPRVVTVGLEKQQVSVLADRINDVLDQLAPATAIEPGQPGGAPEDTDPLLTPFDEDFHIQTLSLAWDEDRQRLVIECHDHDPDELDDEDPPAEDVPLALNTLRVSLEPAAARAFARRSNALVAAGRPPCPFCGGPLDPNGHICPRANGYKR</sequence>
<name>A0A543PV90_9MICO</name>
<dbReference type="EMBL" id="VFQF01000001">
    <property type="protein sequence ID" value="TQN47997.1"/>
    <property type="molecule type" value="Genomic_DNA"/>
</dbReference>
<dbReference type="InterPro" id="IPR021441">
    <property type="entry name" value="DUF3090"/>
</dbReference>
<dbReference type="Pfam" id="PF11290">
    <property type="entry name" value="DUF3090"/>
    <property type="match status" value="1"/>
</dbReference>
<dbReference type="Proteomes" id="UP000320085">
    <property type="component" value="Unassembled WGS sequence"/>
</dbReference>
<dbReference type="AlphaFoldDB" id="A0A543PV90"/>
<reference evidence="1 2" key="1">
    <citation type="submission" date="2019-06" db="EMBL/GenBank/DDBJ databases">
        <title>Sequencing the genomes of 1000 actinobacteria strains.</title>
        <authorList>
            <person name="Klenk H.-P."/>
        </authorList>
    </citation>
    <scope>NUCLEOTIDE SEQUENCE [LARGE SCALE GENOMIC DNA]</scope>
    <source>
        <strain evidence="1 2">DSM 21776</strain>
    </source>
</reference>
<evidence type="ECO:0000313" key="2">
    <source>
        <dbReference type="Proteomes" id="UP000320085"/>
    </source>
</evidence>
<gene>
    <name evidence="1" type="ORF">FHX52_1119</name>
</gene>
<comment type="caution">
    <text evidence="1">The sequence shown here is derived from an EMBL/GenBank/DDBJ whole genome shotgun (WGS) entry which is preliminary data.</text>
</comment>
<accession>A0A543PV90</accession>
<dbReference type="NCBIfam" id="TIGR03847">
    <property type="entry name" value="conserved hypothetical protein"/>
    <property type="match status" value="1"/>
</dbReference>
<organism evidence="1 2">
    <name type="scientific">Humibacillus xanthopallidus</name>
    <dbReference type="NCBI Taxonomy" id="412689"/>
    <lineage>
        <taxon>Bacteria</taxon>
        <taxon>Bacillati</taxon>
        <taxon>Actinomycetota</taxon>
        <taxon>Actinomycetes</taxon>
        <taxon>Micrococcales</taxon>
        <taxon>Intrasporangiaceae</taxon>
        <taxon>Humibacillus</taxon>
    </lineage>
</organism>